<dbReference type="EMBL" id="KZ772711">
    <property type="protein sequence ID" value="PTQ40512.1"/>
    <property type="molecule type" value="Genomic_DNA"/>
</dbReference>
<protein>
    <submittedName>
        <fullName evidence="1">Uncharacterized protein</fullName>
    </submittedName>
</protein>
<evidence type="ECO:0000313" key="1">
    <source>
        <dbReference type="EMBL" id="PTQ40512.1"/>
    </source>
</evidence>
<evidence type="ECO:0000313" key="2">
    <source>
        <dbReference type="Proteomes" id="UP000244005"/>
    </source>
</evidence>
<accession>A0A2R6X344</accession>
<dbReference type="Gramene" id="Mp3g17710.1">
    <property type="protein sequence ID" value="Mp3g17710.1.cds"/>
    <property type="gene ID" value="Mp3g17710"/>
</dbReference>
<dbReference type="Proteomes" id="UP000244005">
    <property type="component" value="Unassembled WGS sequence"/>
</dbReference>
<sequence>MAREQTSQKAHYWFEEARKAEAISSLYSGHPISISIQGDIYLQCN</sequence>
<dbReference type="AlphaFoldDB" id="A0A2R6X344"/>
<reference evidence="2" key="1">
    <citation type="journal article" date="2017" name="Cell">
        <title>Insights into land plant evolution garnered from the Marchantia polymorpha genome.</title>
        <authorList>
            <person name="Bowman J.L."/>
            <person name="Kohchi T."/>
            <person name="Yamato K.T."/>
            <person name="Jenkins J."/>
            <person name="Shu S."/>
            <person name="Ishizaki K."/>
            <person name="Yamaoka S."/>
            <person name="Nishihama R."/>
            <person name="Nakamura Y."/>
            <person name="Berger F."/>
            <person name="Adam C."/>
            <person name="Aki S.S."/>
            <person name="Althoff F."/>
            <person name="Araki T."/>
            <person name="Arteaga-Vazquez M.A."/>
            <person name="Balasubrmanian S."/>
            <person name="Barry K."/>
            <person name="Bauer D."/>
            <person name="Boehm C.R."/>
            <person name="Briginshaw L."/>
            <person name="Caballero-Perez J."/>
            <person name="Catarino B."/>
            <person name="Chen F."/>
            <person name="Chiyoda S."/>
            <person name="Chovatia M."/>
            <person name="Davies K.M."/>
            <person name="Delmans M."/>
            <person name="Demura T."/>
            <person name="Dierschke T."/>
            <person name="Dolan L."/>
            <person name="Dorantes-Acosta A.E."/>
            <person name="Eklund D.M."/>
            <person name="Florent S.N."/>
            <person name="Flores-Sandoval E."/>
            <person name="Fujiyama A."/>
            <person name="Fukuzawa H."/>
            <person name="Galik B."/>
            <person name="Grimanelli D."/>
            <person name="Grimwood J."/>
            <person name="Grossniklaus U."/>
            <person name="Hamada T."/>
            <person name="Haseloff J."/>
            <person name="Hetherington A.J."/>
            <person name="Higo A."/>
            <person name="Hirakawa Y."/>
            <person name="Hundley H.N."/>
            <person name="Ikeda Y."/>
            <person name="Inoue K."/>
            <person name="Inoue S.I."/>
            <person name="Ishida S."/>
            <person name="Jia Q."/>
            <person name="Kakita M."/>
            <person name="Kanazawa T."/>
            <person name="Kawai Y."/>
            <person name="Kawashima T."/>
            <person name="Kennedy M."/>
            <person name="Kinose K."/>
            <person name="Kinoshita T."/>
            <person name="Kohara Y."/>
            <person name="Koide E."/>
            <person name="Komatsu K."/>
            <person name="Kopischke S."/>
            <person name="Kubo M."/>
            <person name="Kyozuka J."/>
            <person name="Lagercrantz U."/>
            <person name="Lin S.S."/>
            <person name="Lindquist E."/>
            <person name="Lipzen A.M."/>
            <person name="Lu C.W."/>
            <person name="De Luna E."/>
            <person name="Martienssen R.A."/>
            <person name="Minamino N."/>
            <person name="Mizutani M."/>
            <person name="Mizutani M."/>
            <person name="Mochizuki N."/>
            <person name="Monte I."/>
            <person name="Mosher R."/>
            <person name="Nagasaki H."/>
            <person name="Nakagami H."/>
            <person name="Naramoto S."/>
            <person name="Nishitani K."/>
            <person name="Ohtani M."/>
            <person name="Okamoto T."/>
            <person name="Okumura M."/>
            <person name="Phillips J."/>
            <person name="Pollak B."/>
            <person name="Reinders A."/>
            <person name="Rovekamp M."/>
            <person name="Sano R."/>
            <person name="Sawa S."/>
            <person name="Schmid M.W."/>
            <person name="Shirakawa M."/>
            <person name="Solano R."/>
            <person name="Spunde A."/>
            <person name="Suetsugu N."/>
            <person name="Sugano S."/>
            <person name="Sugiyama A."/>
            <person name="Sun R."/>
            <person name="Suzuki Y."/>
            <person name="Takenaka M."/>
            <person name="Takezawa D."/>
            <person name="Tomogane H."/>
            <person name="Tsuzuki M."/>
            <person name="Ueda T."/>
            <person name="Umeda M."/>
            <person name="Ward J.M."/>
            <person name="Watanabe Y."/>
            <person name="Yazaki K."/>
            <person name="Yokoyama R."/>
            <person name="Yoshitake Y."/>
            <person name="Yotsui I."/>
            <person name="Zachgo S."/>
            <person name="Schmutz J."/>
        </authorList>
    </citation>
    <scope>NUCLEOTIDE SEQUENCE [LARGE SCALE GENOMIC DNA]</scope>
    <source>
        <strain evidence="2">Tak-1</strain>
    </source>
</reference>
<gene>
    <name evidence="1" type="ORF">MARPO_0039s0025</name>
</gene>
<organism evidence="1 2">
    <name type="scientific">Marchantia polymorpha</name>
    <name type="common">Common liverwort</name>
    <name type="synonym">Marchantia aquatica</name>
    <dbReference type="NCBI Taxonomy" id="3197"/>
    <lineage>
        <taxon>Eukaryota</taxon>
        <taxon>Viridiplantae</taxon>
        <taxon>Streptophyta</taxon>
        <taxon>Embryophyta</taxon>
        <taxon>Marchantiophyta</taxon>
        <taxon>Marchantiopsida</taxon>
        <taxon>Marchantiidae</taxon>
        <taxon>Marchantiales</taxon>
        <taxon>Marchantiaceae</taxon>
        <taxon>Marchantia</taxon>
    </lineage>
</organism>
<proteinExistence type="predicted"/>
<keyword evidence="2" id="KW-1185">Reference proteome</keyword>
<name>A0A2R6X344_MARPO</name>